<dbReference type="InterPro" id="IPR051782">
    <property type="entry name" value="ABC_Transporter_VariousFunc"/>
</dbReference>
<dbReference type="PROSITE" id="PS00211">
    <property type="entry name" value="ABC_TRANSPORTER_1"/>
    <property type="match status" value="1"/>
</dbReference>
<dbReference type="InterPro" id="IPR017871">
    <property type="entry name" value="ABC_transporter-like_CS"/>
</dbReference>
<organism evidence="5 6">
    <name type="scientific">Spiroplasma culicicola AES-1</name>
    <dbReference type="NCBI Taxonomy" id="1276246"/>
    <lineage>
        <taxon>Bacteria</taxon>
        <taxon>Bacillati</taxon>
        <taxon>Mycoplasmatota</taxon>
        <taxon>Mollicutes</taxon>
        <taxon>Entomoplasmatales</taxon>
        <taxon>Spiroplasmataceae</taxon>
        <taxon>Spiroplasma</taxon>
    </lineage>
</organism>
<dbReference type="Gene3D" id="3.40.50.300">
    <property type="entry name" value="P-loop containing nucleotide triphosphate hydrolases"/>
    <property type="match status" value="1"/>
</dbReference>
<dbReference type="RefSeq" id="WP_038647986.1">
    <property type="nucleotide sequence ID" value="NZ_CP006681.1"/>
</dbReference>
<dbReference type="PANTHER" id="PTHR42939">
    <property type="entry name" value="ABC TRANSPORTER ATP-BINDING PROTEIN ALBC-RELATED"/>
    <property type="match status" value="1"/>
</dbReference>
<dbReference type="InterPro" id="IPR027417">
    <property type="entry name" value="P-loop_NTPase"/>
</dbReference>
<keyword evidence="3 5" id="KW-0067">ATP-binding</keyword>
<dbReference type="Proteomes" id="UP000019267">
    <property type="component" value="Chromosome"/>
</dbReference>
<evidence type="ECO:0000256" key="3">
    <source>
        <dbReference type="ARBA" id="ARBA00022840"/>
    </source>
</evidence>
<gene>
    <name evidence="5" type="ORF">SCULI_v1c01650</name>
</gene>
<dbReference type="InterPro" id="IPR003593">
    <property type="entry name" value="AAA+_ATPase"/>
</dbReference>
<evidence type="ECO:0000256" key="2">
    <source>
        <dbReference type="ARBA" id="ARBA00022741"/>
    </source>
</evidence>
<dbReference type="GO" id="GO:0016887">
    <property type="term" value="F:ATP hydrolysis activity"/>
    <property type="evidence" value="ECO:0007669"/>
    <property type="project" value="InterPro"/>
</dbReference>
<keyword evidence="2" id="KW-0547">Nucleotide-binding</keyword>
<dbReference type="PATRIC" id="fig|1276246.3.peg.164"/>
<evidence type="ECO:0000256" key="1">
    <source>
        <dbReference type="ARBA" id="ARBA00022448"/>
    </source>
</evidence>
<evidence type="ECO:0000259" key="4">
    <source>
        <dbReference type="PROSITE" id="PS50893"/>
    </source>
</evidence>
<dbReference type="eggNOG" id="COG1131">
    <property type="taxonomic scope" value="Bacteria"/>
</dbReference>
<dbReference type="GO" id="GO:0005524">
    <property type="term" value="F:ATP binding"/>
    <property type="evidence" value="ECO:0007669"/>
    <property type="project" value="UniProtKB-KW"/>
</dbReference>
<sequence>MVKIENLSKKYGVGAGNLKINLSIKEGEVYGLVGPNGAGKTTLIRQIMGFVKPDEGAITINDLVPWTQRDTIMAFTGYVAGEIALAEHMKGITFLKLCASLKDNVDWDFVERLIIFFELEVDKKIKKMSKGMKQKLAIIAATMNKPKFLVLDEPTSGLDPIMQEKFNSLIEELLKKNTTILICSHIFSEIALLANRVGIINHGKLIDEFDMKDNDLNYLNERFKTLFKEVIKI</sequence>
<dbReference type="PANTHER" id="PTHR42939:SF1">
    <property type="entry name" value="ABC TRANSPORTER ATP-BINDING PROTEIN ALBC-RELATED"/>
    <property type="match status" value="1"/>
</dbReference>
<proteinExistence type="predicted"/>
<protein>
    <submittedName>
        <fullName evidence="5">ABC transporter ATP-binding protein</fullName>
    </submittedName>
</protein>
<dbReference type="HOGENOM" id="CLU_000604_1_2_14"/>
<dbReference type="OrthoDB" id="9778547at2"/>
<feature type="domain" description="ABC transporter" evidence="4">
    <location>
        <begin position="2"/>
        <end position="227"/>
    </location>
</feature>
<dbReference type="KEGG" id="scq:SCULI_v1c01650"/>
<evidence type="ECO:0000313" key="5">
    <source>
        <dbReference type="EMBL" id="AHI52506.1"/>
    </source>
</evidence>
<dbReference type="InterPro" id="IPR003439">
    <property type="entry name" value="ABC_transporter-like_ATP-bd"/>
</dbReference>
<name>W6A6C4_9MOLU</name>
<dbReference type="SUPFAM" id="SSF52540">
    <property type="entry name" value="P-loop containing nucleoside triphosphate hydrolases"/>
    <property type="match status" value="1"/>
</dbReference>
<reference evidence="5 6" key="1">
    <citation type="journal article" date="2014" name="Genome Biol. Evol.">
        <title>Molecular evolution of the substrate utilization strategies and putative virulence factors in mosquito-associated Spiroplasma species.</title>
        <authorList>
            <person name="Chang T.H."/>
            <person name="Lo W.S."/>
            <person name="Ku C."/>
            <person name="Chen L.L."/>
            <person name="Kuo C.H."/>
        </authorList>
    </citation>
    <scope>NUCLEOTIDE SEQUENCE [LARGE SCALE GENOMIC DNA]</scope>
    <source>
        <strain evidence="5">AES-1</strain>
    </source>
</reference>
<keyword evidence="6" id="KW-1185">Reference proteome</keyword>
<dbReference type="CDD" id="cd03230">
    <property type="entry name" value="ABC_DR_subfamily_A"/>
    <property type="match status" value="1"/>
</dbReference>
<dbReference type="STRING" id="1276246.SCULI_v1c01650"/>
<dbReference type="PROSITE" id="PS50893">
    <property type="entry name" value="ABC_TRANSPORTER_2"/>
    <property type="match status" value="1"/>
</dbReference>
<dbReference type="EMBL" id="CP006681">
    <property type="protein sequence ID" value="AHI52506.1"/>
    <property type="molecule type" value="Genomic_DNA"/>
</dbReference>
<evidence type="ECO:0000313" key="6">
    <source>
        <dbReference type="Proteomes" id="UP000019267"/>
    </source>
</evidence>
<dbReference type="Pfam" id="PF00005">
    <property type="entry name" value="ABC_tran"/>
    <property type="match status" value="1"/>
</dbReference>
<dbReference type="SMART" id="SM00382">
    <property type="entry name" value="AAA"/>
    <property type="match status" value="1"/>
</dbReference>
<accession>W6A6C4</accession>
<keyword evidence="1" id="KW-0813">Transport</keyword>
<dbReference type="AlphaFoldDB" id="W6A6C4"/>